<name>A0A9W8GHZ1_9FUNG</name>
<evidence type="ECO:0000313" key="6">
    <source>
        <dbReference type="Proteomes" id="UP001151516"/>
    </source>
</evidence>
<comment type="caution">
    <text evidence="5">The sequence shown here is derived from an EMBL/GenBank/DDBJ whole genome shotgun (WGS) entry which is preliminary data.</text>
</comment>
<dbReference type="CDD" id="cd05233">
    <property type="entry name" value="SDR_c"/>
    <property type="match status" value="1"/>
</dbReference>
<dbReference type="InterPro" id="IPR002347">
    <property type="entry name" value="SDR_fam"/>
</dbReference>
<keyword evidence="4" id="KW-0812">Transmembrane</keyword>
<dbReference type="PANTHER" id="PTHR44229:SF4">
    <property type="entry name" value="15-HYDROXYPROSTAGLANDIN DEHYDROGENASE [NAD(+)]"/>
    <property type="match status" value="1"/>
</dbReference>
<evidence type="ECO:0000256" key="1">
    <source>
        <dbReference type="ARBA" id="ARBA00006484"/>
    </source>
</evidence>
<proteinExistence type="inferred from homology"/>
<evidence type="ECO:0000256" key="3">
    <source>
        <dbReference type="RuleBase" id="RU000363"/>
    </source>
</evidence>
<evidence type="ECO:0000256" key="2">
    <source>
        <dbReference type="ARBA" id="ARBA00023002"/>
    </source>
</evidence>
<keyword evidence="6" id="KW-1185">Reference proteome</keyword>
<protein>
    <submittedName>
        <fullName evidence="5">Uncharacterized protein</fullName>
    </submittedName>
</protein>
<feature type="transmembrane region" description="Helical" evidence="4">
    <location>
        <begin position="252"/>
        <end position="272"/>
    </location>
</feature>
<dbReference type="InterPro" id="IPR036291">
    <property type="entry name" value="NAD(P)-bd_dom_sf"/>
</dbReference>
<dbReference type="GO" id="GO:0005737">
    <property type="term" value="C:cytoplasm"/>
    <property type="evidence" value="ECO:0007669"/>
    <property type="project" value="TreeGrafter"/>
</dbReference>
<sequence length="291" mass="31773">MLFAKDRSYAVQGKVALVTGALGAIGRQITRQLLDNGARVVMVDIVSDGSGDKASRELSADNTRYVQADLRSFADIQRMFNEGIQAFERIDILVNNAGIALFNRLYVDEVGDNVAMAIDINLRAPVEATRVFVQMLRASNQQGVVVNIASVAGLMAVKGFEVYGTTKAGLMYFTQASRHLAPQIRVTAVAPFFVDTPMAHQSERLKGTLALSPHLLLTVNDVADAVIAQVMDRNSGGTSVLLVGPWSRLPVWTYWFSYTFAIIMISLSQILGRVQSMCGLHSGSRYLQRKG</sequence>
<dbReference type="SUPFAM" id="SSF51735">
    <property type="entry name" value="NAD(P)-binding Rossmann-fold domains"/>
    <property type="match status" value="1"/>
</dbReference>
<keyword evidence="2" id="KW-0560">Oxidoreductase</keyword>
<dbReference type="AlphaFoldDB" id="A0A9W8GHZ1"/>
<comment type="similarity">
    <text evidence="1 3">Belongs to the short-chain dehydrogenases/reductases (SDR) family.</text>
</comment>
<keyword evidence="4" id="KW-0472">Membrane</keyword>
<dbReference type="GO" id="GO:0016616">
    <property type="term" value="F:oxidoreductase activity, acting on the CH-OH group of donors, NAD or NADP as acceptor"/>
    <property type="evidence" value="ECO:0007669"/>
    <property type="project" value="TreeGrafter"/>
</dbReference>
<evidence type="ECO:0000256" key="4">
    <source>
        <dbReference type="SAM" id="Phobius"/>
    </source>
</evidence>
<evidence type="ECO:0000313" key="5">
    <source>
        <dbReference type="EMBL" id="KAJ2688872.1"/>
    </source>
</evidence>
<dbReference type="EMBL" id="JANBTX010000037">
    <property type="protein sequence ID" value="KAJ2688872.1"/>
    <property type="molecule type" value="Genomic_DNA"/>
</dbReference>
<dbReference type="PANTHER" id="PTHR44229">
    <property type="entry name" value="15-HYDROXYPROSTAGLANDIN DEHYDROGENASE [NAD(+)]"/>
    <property type="match status" value="1"/>
</dbReference>
<dbReference type="PRINTS" id="PR00081">
    <property type="entry name" value="GDHRDH"/>
</dbReference>
<organism evidence="5 6">
    <name type="scientific">Coemansia spiralis</name>
    <dbReference type="NCBI Taxonomy" id="417178"/>
    <lineage>
        <taxon>Eukaryota</taxon>
        <taxon>Fungi</taxon>
        <taxon>Fungi incertae sedis</taxon>
        <taxon>Zoopagomycota</taxon>
        <taxon>Kickxellomycotina</taxon>
        <taxon>Kickxellomycetes</taxon>
        <taxon>Kickxellales</taxon>
        <taxon>Kickxellaceae</taxon>
        <taxon>Coemansia</taxon>
    </lineage>
</organism>
<dbReference type="Proteomes" id="UP001151516">
    <property type="component" value="Unassembled WGS sequence"/>
</dbReference>
<dbReference type="PRINTS" id="PR00080">
    <property type="entry name" value="SDRFAMILY"/>
</dbReference>
<keyword evidence="4" id="KW-1133">Transmembrane helix</keyword>
<gene>
    <name evidence="5" type="ORF">IWW39_001921</name>
</gene>
<reference evidence="5" key="1">
    <citation type="submission" date="2022-07" db="EMBL/GenBank/DDBJ databases">
        <title>Phylogenomic reconstructions and comparative analyses of Kickxellomycotina fungi.</title>
        <authorList>
            <person name="Reynolds N.K."/>
            <person name="Stajich J.E."/>
            <person name="Barry K."/>
            <person name="Grigoriev I.V."/>
            <person name="Crous P."/>
            <person name="Smith M.E."/>
        </authorList>
    </citation>
    <scope>NUCLEOTIDE SEQUENCE</scope>
    <source>
        <strain evidence="5">CBS 109367</strain>
    </source>
</reference>
<dbReference type="Pfam" id="PF00106">
    <property type="entry name" value="adh_short"/>
    <property type="match status" value="1"/>
</dbReference>
<accession>A0A9W8GHZ1</accession>
<dbReference type="OrthoDB" id="5840532at2759"/>
<dbReference type="Gene3D" id="3.40.50.720">
    <property type="entry name" value="NAD(P)-binding Rossmann-like Domain"/>
    <property type="match status" value="1"/>
</dbReference>